<dbReference type="GO" id="GO:0051392">
    <property type="term" value="F:tRNA cytidine N4-acetyltransferase activity"/>
    <property type="evidence" value="ECO:0007669"/>
    <property type="project" value="UniProtKB-UniRule"/>
</dbReference>
<dbReference type="RefSeq" id="WP_144348169.1">
    <property type="nucleotide sequence ID" value="NZ_VMKP01000003.1"/>
</dbReference>
<proteinExistence type="inferred from homology"/>
<dbReference type="Pfam" id="PF13718">
    <property type="entry name" value="GNAT_acetyltr_2"/>
    <property type="match status" value="2"/>
</dbReference>
<evidence type="ECO:0000256" key="9">
    <source>
        <dbReference type="HAMAP-Rule" id="MF_01886"/>
    </source>
</evidence>
<dbReference type="InterPro" id="IPR027417">
    <property type="entry name" value="P-loop_NTPase"/>
</dbReference>
<keyword evidence="7 9" id="KW-0694">RNA-binding</keyword>
<keyword evidence="4 9" id="KW-0819">tRNA processing</keyword>
<dbReference type="AlphaFoldDB" id="A0A557RHI0"/>
<dbReference type="GO" id="GO:0002101">
    <property type="term" value="P:tRNA wobble cytosine modification"/>
    <property type="evidence" value="ECO:0007669"/>
    <property type="project" value="UniProtKB-UniRule"/>
</dbReference>
<protein>
    <recommendedName>
        <fullName evidence="9">tRNA(Met) cytidine acetyltransferase TmcA</fullName>
        <ecNumber evidence="9">2.3.1.193</ecNumber>
    </recommendedName>
</protein>
<comment type="catalytic activity">
    <reaction evidence="9">
        <text>cytidine(34) in elongator tRNA(Met) + acetyl-CoA + ATP + H2O = N(4)-acetylcytidine(34) in elongator tRNA(Met) + ADP + phosphate + CoA + H(+)</text>
        <dbReference type="Rhea" id="RHEA:43788"/>
        <dbReference type="Rhea" id="RHEA-COMP:10693"/>
        <dbReference type="Rhea" id="RHEA-COMP:10694"/>
        <dbReference type="ChEBI" id="CHEBI:15377"/>
        <dbReference type="ChEBI" id="CHEBI:15378"/>
        <dbReference type="ChEBI" id="CHEBI:30616"/>
        <dbReference type="ChEBI" id="CHEBI:43474"/>
        <dbReference type="ChEBI" id="CHEBI:57287"/>
        <dbReference type="ChEBI" id="CHEBI:57288"/>
        <dbReference type="ChEBI" id="CHEBI:74900"/>
        <dbReference type="ChEBI" id="CHEBI:82748"/>
        <dbReference type="ChEBI" id="CHEBI:456216"/>
        <dbReference type="EC" id="2.3.1.193"/>
    </reaction>
</comment>
<evidence type="ECO:0000256" key="8">
    <source>
        <dbReference type="ARBA" id="ARBA00023315"/>
    </source>
</evidence>
<gene>
    <name evidence="9" type="primary">tmcA</name>
    <name evidence="12" type="ORF">FPL11_08180</name>
</gene>
<feature type="binding site" evidence="9">
    <location>
        <begin position="447"/>
        <end position="449"/>
    </location>
    <ligand>
        <name>acetyl-CoA</name>
        <dbReference type="ChEBI" id="CHEBI:57288"/>
    </ligand>
</feature>
<dbReference type="EMBL" id="VMKP01000003">
    <property type="protein sequence ID" value="TVO64617.1"/>
    <property type="molecule type" value="Genomic_DNA"/>
</dbReference>
<comment type="similarity">
    <text evidence="9">Belongs to the TmcA family.</text>
</comment>
<dbReference type="Proteomes" id="UP000316688">
    <property type="component" value="Unassembled WGS sequence"/>
</dbReference>
<evidence type="ECO:0000259" key="11">
    <source>
        <dbReference type="PROSITE" id="PS51186"/>
    </source>
</evidence>
<keyword evidence="2 9" id="KW-0820">tRNA-binding</keyword>
<dbReference type="Gene3D" id="3.40.50.300">
    <property type="entry name" value="P-loop containing nucleotide triphosphate hydrolases"/>
    <property type="match status" value="1"/>
</dbReference>
<feature type="binding site" evidence="9">
    <location>
        <position position="160"/>
    </location>
    <ligand>
        <name>ATP</name>
        <dbReference type="ChEBI" id="CHEBI:30616"/>
    </ligand>
</feature>
<keyword evidence="6 9" id="KW-0067">ATP-binding</keyword>
<keyword evidence="1 9" id="KW-0963">Cytoplasm</keyword>
<dbReference type="PANTHER" id="PTHR10925:SF5">
    <property type="entry name" value="RNA CYTIDINE ACETYLTRANSFERASE"/>
    <property type="match status" value="1"/>
</dbReference>
<dbReference type="Gene3D" id="3.40.50.11040">
    <property type="match status" value="1"/>
</dbReference>
<dbReference type="InterPro" id="IPR000182">
    <property type="entry name" value="GNAT_dom"/>
</dbReference>
<dbReference type="GO" id="GO:0005737">
    <property type="term" value="C:cytoplasm"/>
    <property type="evidence" value="ECO:0007669"/>
    <property type="project" value="UniProtKB-SubCell"/>
</dbReference>
<dbReference type="SUPFAM" id="SSF52540">
    <property type="entry name" value="P-loop containing nucleoside triphosphate hydrolases"/>
    <property type="match status" value="1"/>
</dbReference>
<dbReference type="HAMAP" id="MF_01886">
    <property type="entry name" value="tRNA_acetyltr_TmcA"/>
    <property type="match status" value="1"/>
</dbReference>
<dbReference type="Pfam" id="PF08351">
    <property type="entry name" value="TmcA_N"/>
    <property type="match status" value="1"/>
</dbReference>
<evidence type="ECO:0000256" key="5">
    <source>
        <dbReference type="ARBA" id="ARBA00022741"/>
    </source>
</evidence>
<keyword evidence="13" id="KW-1185">Reference proteome</keyword>
<feature type="domain" description="N-acetyltransferase" evidence="11">
    <location>
        <begin position="335"/>
        <end position="522"/>
    </location>
</feature>
<evidence type="ECO:0000256" key="7">
    <source>
        <dbReference type="ARBA" id="ARBA00022884"/>
    </source>
</evidence>
<comment type="subcellular location">
    <subcellularLocation>
        <location evidence="9">Cytoplasm</location>
    </subcellularLocation>
</comment>
<keyword evidence="5 9" id="KW-0547">Nucleotide-binding</keyword>
<dbReference type="GO" id="GO:0051391">
    <property type="term" value="P:tRNA acetylation"/>
    <property type="evidence" value="ECO:0007669"/>
    <property type="project" value="UniProtKB-UniRule"/>
</dbReference>
<organism evidence="12 13">
    <name type="scientific">Spiribacter aquaticus</name>
    <dbReference type="NCBI Taxonomy" id="1935996"/>
    <lineage>
        <taxon>Bacteria</taxon>
        <taxon>Pseudomonadati</taxon>
        <taxon>Pseudomonadota</taxon>
        <taxon>Gammaproteobacteria</taxon>
        <taxon>Chromatiales</taxon>
        <taxon>Ectothiorhodospiraceae</taxon>
        <taxon>Spiribacter</taxon>
    </lineage>
</organism>
<dbReference type="InterPro" id="IPR007807">
    <property type="entry name" value="TcmA/NAT10_helicase"/>
</dbReference>
<dbReference type="InterPro" id="IPR038321">
    <property type="entry name" value="TmcA_C_sf"/>
</dbReference>
<name>A0A557RHI0_9GAMM</name>
<dbReference type="GO" id="GO:1990883">
    <property type="term" value="F:18S rRNA cytidine N-acetyltransferase activity"/>
    <property type="evidence" value="ECO:0007669"/>
    <property type="project" value="TreeGrafter"/>
</dbReference>
<dbReference type="GO" id="GO:0005524">
    <property type="term" value="F:ATP binding"/>
    <property type="evidence" value="ECO:0007669"/>
    <property type="project" value="UniProtKB-UniRule"/>
</dbReference>
<dbReference type="Gene3D" id="3.40.630.30">
    <property type="match status" value="1"/>
</dbReference>
<dbReference type="PROSITE" id="PS51186">
    <property type="entry name" value="GNAT"/>
    <property type="match status" value="1"/>
</dbReference>
<dbReference type="InterPro" id="IPR032672">
    <property type="entry name" value="TmcA/NAT10/Kre33"/>
</dbReference>
<feature type="region of interest" description="Disordered" evidence="10">
    <location>
        <begin position="137"/>
        <end position="159"/>
    </location>
</feature>
<dbReference type="GO" id="GO:1904812">
    <property type="term" value="P:rRNA acetylation involved in maturation of SSU-rRNA"/>
    <property type="evidence" value="ECO:0007669"/>
    <property type="project" value="TreeGrafter"/>
</dbReference>
<dbReference type="SUPFAM" id="SSF55729">
    <property type="entry name" value="Acyl-CoA N-acyltransferases (Nat)"/>
    <property type="match status" value="1"/>
</dbReference>
<dbReference type="Pfam" id="PF05127">
    <property type="entry name" value="NAT10_TcmA_helicase"/>
    <property type="match status" value="1"/>
</dbReference>
<evidence type="ECO:0000256" key="2">
    <source>
        <dbReference type="ARBA" id="ARBA00022555"/>
    </source>
</evidence>
<comment type="function">
    <text evidence="9">Catalyzes the formation of N(4)-acetylcytidine (ac(4)C) at the wobble position of tRNA(Met), by using acetyl-CoA as an acetyl donor and ATP (or GTP).</text>
</comment>
<sequence length="657" mass="70133">MPGGRRSLIWIEGDAGICRHQALTLLAQWPASRIGWIGAPLTGWPGPLAPRLQPLRPGHGRALLGRTLAAGVIDAHVGLDPDDLGALVGTIDGNGMAVLLTPAAEDWPLQADAGDSVFIRRLADCLAHEPAVHRPTRVIPCPRPAALSATSPDDRPTTDQRRIIRAITTLAERPGGGTLLVTADRGRGKSAALGMALQALEPHRPARLTAPSRAAAATAISRAGDAAPRFIAPEDVTPDDSLLLIDEAAALPLPLIVRQVNDNPRCVLTGTVHGYEGSGRGLILRLAEALSQRPLEHLIMHQPVRWAADDPLEALIDRLLLLSAEPDGPAPAGPVTVTAISAADLAADESDLRDAFGLLVAGHYQTRPRDLRQLLDDPAIRLYTARNQGRIVGILAARIEGGLDTDLCHEIHRGRRRPAGHLIAQSLTFHAGVAGAARHHGRRIQRIAVRGDCRRQGIGRRLIAAARQDAQAAGEDWLGTSFGMTAGLLDFWMACGLTPVRVGNHQDARSGTFSVILLQGLNAVGRQLCREAGLRLAVHLPDQLNHSLRDLSSELRKRLWRDPPDEPARRRIDTADLRAFALGHRPLLDTHGALCRWAASSAAGAVRSAHDRALLTAAVETPQQAGALARAGGVAGRRAAIARLRQLIAQSPRINDE</sequence>
<dbReference type="GO" id="GO:0000049">
    <property type="term" value="F:tRNA binding"/>
    <property type="evidence" value="ECO:0007669"/>
    <property type="project" value="UniProtKB-UniRule"/>
</dbReference>
<dbReference type="InterPro" id="IPR024914">
    <property type="entry name" value="tRNA_acetyltr_TmcA"/>
</dbReference>
<accession>A0A557RHI0</accession>
<dbReference type="Gene3D" id="1.20.120.890">
    <property type="entry name" value="tRNA(Met) cytidine acetyltransferase, tail domain"/>
    <property type="match status" value="1"/>
</dbReference>
<evidence type="ECO:0000313" key="12">
    <source>
        <dbReference type="EMBL" id="TVO64617.1"/>
    </source>
</evidence>
<dbReference type="InterPro" id="IPR016181">
    <property type="entry name" value="Acyl_CoA_acyltransferase"/>
</dbReference>
<evidence type="ECO:0000256" key="10">
    <source>
        <dbReference type="SAM" id="MobiDB-lite"/>
    </source>
</evidence>
<dbReference type="EC" id="2.3.1.193" evidence="9"/>
<feature type="binding site" evidence="9">
    <location>
        <position position="305"/>
    </location>
    <ligand>
        <name>ATP</name>
        <dbReference type="ChEBI" id="CHEBI:30616"/>
    </ligand>
</feature>
<reference evidence="12 13" key="1">
    <citation type="submission" date="2019-07" db="EMBL/GenBank/DDBJ databases">
        <title>Reclasification of Spiribacter aquaticus.</title>
        <authorList>
            <person name="Leon M.J."/>
            <person name="Sanchez-Porro C."/>
            <person name="Ventosa A."/>
        </authorList>
    </citation>
    <scope>NUCLEOTIDE SEQUENCE [LARGE SCALE GENOMIC DNA]</scope>
    <source>
        <strain evidence="12 13">SP30</strain>
    </source>
</reference>
<evidence type="ECO:0000256" key="1">
    <source>
        <dbReference type="ARBA" id="ARBA00022490"/>
    </source>
</evidence>
<keyword evidence="3 9" id="KW-0808">Transferase</keyword>
<evidence type="ECO:0000256" key="3">
    <source>
        <dbReference type="ARBA" id="ARBA00022679"/>
    </source>
</evidence>
<keyword evidence="8 9" id="KW-0012">Acyltransferase</keyword>
<evidence type="ECO:0000256" key="6">
    <source>
        <dbReference type="ARBA" id="ARBA00022840"/>
    </source>
</evidence>
<dbReference type="PANTHER" id="PTHR10925">
    <property type="entry name" value="N-ACETYLTRANSFERASE 10"/>
    <property type="match status" value="1"/>
</dbReference>
<evidence type="ECO:0000313" key="13">
    <source>
        <dbReference type="Proteomes" id="UP000316688"/>
    </source>
</evidence>
<evidence type="ECO:0000256" key="4">
    <source>
        <dbReference type="ARBA" id="ARBA00022694"/>
    </source>
</evidence>
<comment type="caution">
    <text evidence="9">Lacks conserved residue(s) required for the propagation of feature annotation.</text>
</comment>
<dbReference type="InterPro" id="IPR013562">
    <property type="entry name" value="TmcA/NAT10_N"/>
</dbReference>
<comment type="caution">
    <text evidence="12">The sequence shown here is derived from an EMBL/GenBank/DDBJ whole genome shotgun (WGS) entry which is preliminary data.</text>
</comment>